<dbReference type="OrthoDB" id="4024574at2759"/>
<sequence length="263" mass="30594">MLKFISNKLIVYLVVLLAVITTTNSYLLFPEIVDVLESADQVCETDKYFKGQMVNSYGITKFTGVRVFKVYTVTSQPFAIQESIRFVYCEDGKKQYQKIVIQEEKNKSDIYWKEPFPIKSAEKEPIFKMSRRDGYINHDKTYVLPGSIIGGLFQCFDLNCSSANSRPLLPVYSYTHKKMWTESTRGNSFTNWTIDKYIPLVSTSNDNISSKQLLKQILSNKKRHRTPRRFIREAFGKGHLREDNISVSCFDKWCTSINIDEKY</sequence>
<dbReference type="EMBL" id="FXLY01000003">
    <property type="protein sequence ID" value="SMN19023.1"/>
    <property type="molecule type" value="Genomic_DNA"/>
</dbReference>
<reference evidence="1 2" key="1">
    <citation type="submission" date="2017-04" db="EMBL/GenBank/DDBJ databases">
        <authorList>
            <person name="Afonso C.L."/>
            <person name="Miller P.J."/>
            <person name="Scott M.A."/>
            <person name="Spackman E."/>
            <person name="Goraichik I."/>
            <person name="Dimitrov K.M."/>
            <person name="Suarez D.L."/>
            <person name="Swayne D.E."/>
        </authorList>
    </citation>
    <scope>NUCLEOTIDE SEQUENCE [LARGE SCALE GENOMIC DNA]</scope>
</reference>
<accession>A0A1X7R000</accession>
<protein>
    <submittedName>
        <fullName evidence="1">Uncharacterized protein</fullName>
    </submittedName>
</protein>
<gene>
    <name evidence="1" type="ORF">KASA_0P01595G</name>
</gene>
<keyword evidence="2" id="KW-1185">Reference proteome</keyword>
<evidence type="ECO:0000313" key="2">
    <source>
        <dbReference type="Proteomes" id="UP000196158"/>
    </source>
</evidence>
<dbReference type="Proteomes" id="UP000196158">
    <property type="component" value="Unassembled WGS sequence"/>
</dbReference>
<dbReference type="AlphaFoldDB" id="A0A1X7R000"/>
<evidence type="ECO:0000313" key="1">
    <source>
        <dbReference type="EMBL" id="SMN19023.1"/>
    </source>
</evidence>
<name>A0A1X7R000_9SACH</name>
<organism evidence="1 2">
    <name type="scientific">Maudiozyma saulgeensis</name>
    <dbReference type="NCBI Taxonomy" id="1789683"/>
    <lineage>
        <taxon>Eukaryota</taxon>
        <taxon>Fungi</taxon>
        <taxon>Dikarya</taxon>
        <taxon>Ascomycota</taxon>
        <taxon>Saccharomycotina</taxon>
        <taxon>Saccharomycetes</taxon>
        <taxon>Saccharomycetales</taxon>
        <taxon>Saccharomycetaceae</taxon>
        <taxon>Maudiozyma</taxon>
    </lineage>
</organism>
<proteinExistence type="predicted"/>